<dbReference type="GO" id="GO:0015420">
    <property type="term" value="F:ABC-type vitamin B12 transporter activity"/>
    <property type="evidence" value="ECO:0007669"/>
    <property type="project" value="UniProtKB-UniRule"/>
</dbReference>
<dbReference type="HAMAP" id="MF_00024">
    <property type="entry name" value="CobD_CbiB"/>
    <property type="match status" value="1"/>
</dbReference>
<keyword evidence="5 9" id="KW-0169">Cobalamin biosynthesis</keyword>
<evidence type="ECO:0000256" key="7">
    <source>
        <dbReference type="ARBA" id="ARBA00022989"/>
    </source>
</evidence>
<feature type="transmembrane region" description="Helical" evidence="9">
    <location>
        <begin position="84"/>
        <end position="104"/>
    </location>
</feature>
<dbReference type="Pfam" id="PF03186">
    <property type="entry name" value="CobD_Cbib"/>
    <property type="match status" value="1"/>
</dbReference>
<name>A0A9D9HZN7_9FIRM</name>
<keyword evidence="4 9" id="KW-1003">Cell membrane</keyword>
<dbReference type="Proteomes" id="UP000823618">
    <property type="component" value="Unassembled WGS sequence"/>
</dbReference>
<evidence type="ECO:0000256" key="9">
    <source>
        <dbReference type="HAMAP-Rule" id="MF_00024"/>
    </source>
</evidence>
<dbReference type="AlphaFoldDB" id="A0A9D9HZN7"/>
<gene>
    <name evidence="9 10" type="primary">cobD</name>
    <name evidence="10" type="ORF">IAC13_03000</name>
</gene>
<comment type="similarity">
    <text evidence="3 9">Belongs to the CobD/CbiB family.</text>
</comment>
<feature type="transmembrane region" description="Helical" evidence="9">
    <location>
        <begin position="210"/>
        <end position="228"/>
    </location>
</feature>
<keyword evidence="7 9" id="KW-1133">Transmembrane helix</keyword>
<organism evidence="10 11">
    <name type="scientific">Candidatus Scybalomonas excrementavium</name>
    <dbReference type="NCBI Taxonomy" id="2840943"/>
    <lineage>
        <taxon>Bacteria</taxon>
        <taxon>Bacillati</taxon>
        <taxon>Bacillota</taxon>
        <taxon>Clostridia</taxon>
        <taxon>Lachnospirales</taxon>
        <taxon>Lachnospiraceae</taxon>
        <taxon>Lachnospiraceae incertae sedis</taxon>
        <taxon>Candidatus Scybalomonas</taxon>
    </lineage>
</organism>
<dbReference type="PANTHER" id="PTHR34308">
    <property type="entry name" value="COBALAMIN BIOSYNTHESIS PROTEIN CBIB"/>
    <property type="match status" value="1"/>
</dbReference>
<comment type="subcellular location">
    <subcellularLocation>
        <location evidence="1 9">Cell membrane</location>
        <topology evidence="1 9">Multi-pass membrane protein</topology>
    </subcellularLocation>
</comment>
<evidence type="ECO:0000313" key="11">
    <source>
        <dbReference type="Proteomes" id="UP000823618"/>
    </source>
</evidence>
<proteinExistence type="inferred from homology"/>
<sequence length="318" mass="35215">MILFLEILIGFVIDCFFGDPHSITHPVQRIGKLIQFIEKRCRTFAKGNAKKEQIAGVFLFVLTVGVTYGVMWLILMIANMIHPWLRIGIETFFIYQILAAKSLATETMKVYRKLKEGNLLGARKAISYLVGRDTDSLTEEEIAKAAVETIAENTSDGVIAPLFFIALGGAPLGMAYKAVNTLDSMVGYRNKEYEYLGKCSAKCDDLVNLIPARISALLLIGAAAFLGYDSKMAIGIYARDRYNHLSPNSAHTESVVAGALNIQLGGTHNYFGKPVKKPTIGDTIRDVQFEDIRRTNRMMYIATILMIACTGAIQSLLW</sequence>
<evidence type="ECO:0000256" key="8">
    <source>
        <dbReference type="ARBA" id="ARBA00023136"/>
    </source>
</evidence>
<dbReference type="GO" id="GO:0048472">
    <property type="term" value="F:threonine-phosphate decarboxylase activity"/>
    <property type="evidence" value="ECO:0007669"/>
    <property type="project" value="InterPro"/>
</dbReference>
<accession>A0A9D9HZN7</accession>
<dbReference type="GO" id="GO:0005886">
    <property type="term" value="C:plasma membrane"/>
    <property type="evidence" value="ECO:0007669"/>
    <property type="project" value="UniProtKB-SubCell"/>
</dbReference>
<evidence type="ECO:0000256" key="6">
    <source>
        <dbReference type="ARBA" id="ARBA00022692"/>
    </source>
</evidence>
<dbReference type="InterPro" id="IPR004485">
    <property type="entry name" value="Cobalamin_biosynth_CobD/CbiB"/>
</dbReference>
<feature type="transmembrane region" description="Helical" evidence="9">
    <location>
        <begin position="54"/>
        <end position="78"/>
    </location>
</feature>
<keyword evidence="8 9" id="KW-0472">Membrane</keyword>
<comment type="caution">
    <text evidence="10">The sequence shown here is derived from an EMBL/GenBank/DDBJ whole genome shotgun (WGS) entry which is preliminary data.</text>
</comment>
<comment type="pathway">
    <text evidence="2 9">Cofactor biosynthesis; adenosylcobalamin biosynthesis.</text>
</comment>
<dbReference type="NCBIfam" id="TIGR00380">
    <property type="entry name" value="cobal_cbiB"/>
    <property type="match status" value="1"/>
</dbReference>
<dbReference type="GO" id="GO:0009236">
    <property type="term" value="P:cobalamin biosynthetic process"/>
    <property type="evidence" value="ECO:0007669"/>
    <property type="project" value="UniProtKB-UniRule"/>
</dbReference>
<dbReference type="EMBL" id="JADIML010000084">
    <property type="protein sequence ID" value="MBO8462882.1"/>
    <property type="molecule type" value="Genomic_DNA"/>
</dbReference>
<feature type="transmembrane region" description="Helical" evidence="9">
    <location>
        <begin position="298"/>
        <end position="317"/>
    </location>
</feature>
<keyword evidence="6 9" id="KW-0812">Transmembrane</keyword>
<evidence type="ECO:0000313" key="10">
    <source>
        <dbReference type="EMBL" id="MBO8462882.1"/>
    </source>
</evidence>
<evidence type="ECO:0000256" key="2">
    <source>
        <dbReference type="ARBA" id="ARBA00004953"/>
    </source>
</evidence>
<protein>
    <recommendedName>
        <fullName evidence="9">Cobalamin biosynthesis protein CobD</fullName>
    </recommendedName>
</protein>
<dbReference type="PANTHER" id="PTHR34308:SF1">
    <property type="entry name" value="COBALAMIN BIOSYNTHESIS PROTEIN CBIB"/>
    <property type="match status" value="1"/>
</dbReference>
<comment type="function">
    <text evidence="9">Converts cobyric acid to cobinamide by the addition of aminopropanol on the F carboxylic group.</text>
</comment>
<reference evidence="10" key="2">
    <citation type="journal article" date="2021" name="PeerJ">
        <title>Extensive microbial diversity within the chicken gut microbiome revealed by metagenomics and culture.</title>
        <authorList>
            <person name="Gilroy R."/>
            <person name="Ravi A."/>
            <person name="Getino M."/>
            <person name="Pursley I."/>
            <person name="Horton D.L."/>
            <person name="Alikhan N.F."/>
            <person name="Baker D."/>
            <person name="Gharbi K."/>
            <person name="Hall N."/>
            <person name="Watson M."/>
            <person name="Adriaenssens E.M."/>
            <person name="Foster-Nyarko E."/>
            <person name="Jarju S."/>
            <person name="Secka A."/>
            <person name="Antonio M."/>
            <person name="Oren A."/>
            <person name="Chaudhuri R.R."/>
            <person name="La Ragione R."/>
            <person name="Hildebrand F."/>
            <person name="Pallen M.J."/>
        </authorList>
    </citation>
    <scope>NUCLEOTIDE SEQUENCE</scope>
    <source>
        <strain evidence="10">E3-2379</strain>
    </source>
</reference>
<feature type="transmembrane region" description="Helical" evidence="9">
    <location>
        <begin position="158"/>
        <end position="176"/>
    </location>
</feature>
<evidence type="ECO:0000256" key="3">
    <source>
        <dbReference type="ARBA" id="ARBA00006263"/>
    </source>
</evidence>
<evidence type="ECO:0000256" key="1">
    <source>
        <dbReference type="ARBA" id="ARBA00004651"/>
    </source>
</evidence>
<reference evidence="10" key="1">
    <citation type="submission" date="2020-10" db="EMBL/GenBank/DDBJ databases">
        <authorList>
            <person name="Gilroy R."/>
        </authorList>
    </citation>
    <scope>NUCLEOTIDE SEQUENCE</scope>
    <source>
        <strain evidence="10">E3-2379</strain>
    </source>
</reference>
<evidence type="ECO:0000256" key="4">
    <source>
        <dbReference type="ARBA" id="ARBA00022475"/>
    </source>
</evidence>
<evidence type="ECO:0000256" key="5">
    <source>
        <dbReference type="ARBA" id="ARBA00022573"/>
    </source>
</evidence>